<reference evidence="3" key="1">
    <citation type="submission" date="2025-08" db="UniProtKB">
        <authorList>
            <consortium name="RefSeq"/>
        </authorList>
    </citation>
    <scope>IDENTIFICATION</scope>
    <source>
        <tissue evidence="3">Adult</tissue>
    </source>
</reference>
<accession>A0A6I9UYX2</accession>
<keyword evidence="1" id="KW-1133">Transmembrane helix</keyword>
<proteinExistence type="predicted"/>
<evidence type="ECO:0000313" key="2">
    <source>
        <dbReference type="Proteomes" id="UP001652620"/>
    </source>
</evidence>
<evidence type="ECO:0000313" key="3">
    <source>
        <dbReference type="RefSeq" id="XP_029405438.1"/>
    </source>
</evidence>
<dbReference type="OMA" id="NCYQNYG"/>
<dbReference type="AlphaFoldDB" id="A0A6I9UYX2"/>
<name>A0A6I9UYX2_BACDO</name>
<dbReference type="SMR" id="A0A6I9UYX2"/>
<keyword evidence="2" id="KW-1185">Reference proteome</keyword>
<dbReference type="OrthoDB" id="7899880at2759"/>
<organism evidence="2 3">
    <name type="scientific">Bactrocera dorsalis</name>
    <name type="common">Oriental fruit fly</name>
    <name type="synonym">Dacus dorsalis</name>
    <dbReference type="NCBI Taxonomy" id="27457"/>
    <lineage>
        <taxon>Eukaryota</taxon>
        <taxon>Metazoa</taxon>
        <taxon>Ecdysozoa</taxon>
        <taxon>Arthropoda</taxon>
        <taxon>Hexapoda</taxon>
        <taxon>Insecta</taxon>
        <taxon>Pterygota</taxon>
        <taxon>Neoptera</taxon>
        <taxon>Endopterygota</taxon>
        <taxon>Diptera</taxon>
        <taxon>Brachycera</taxon>
        <taxon>Muscomorpha</taxon>
        <taxon>Tephritoidea</taxon>
        <taxon>Tephritidae</taxon>
        <taxon>Bactrocera</taxon>
        <taxon>Bactrocera</taxon>
    </lineage>
</organism>
<sequence>MFKTFTNFEFAIIVSVLPAAFLYLWTLIAGDLNNFSGSRKKLDSYTAKDMVNCYQSYTGHTNGDVKKTD</sequence>
<evidence type="ECO:0000256" key="1">
    <source>
        <dbReference type="SAM" id="Phobius"/>
    </source>
</evidence>
<protein>
    <submittedName>
        <fullName evidence="3">Uncharacterized protein LOC105224670</fullName>
    </submittedName>
</protein>
<feature type="transmembrane region" description="Helical" evidence="1">
    <location>
        <begin position="12"/>
        <end position="32"/>
    </location>
</feature>
<dbReference type="Proteomes" id="UP001652620">
    <property type="component" value="Chromosome 3"/>
</dbReference>
<keyword evidence="1" id="KW-0812">Transmembrane</keyword>
<gene>
    <name evidence="3" type="primary">LOC105224670</name>
</gene>
<dbReference type="KEGG" id="bdr:105224670"/>
<keyword evidence="1" id="KW-0472">Membrane</keyword>
<dbReference type="GeneID" id="105224670"/>
<dbReference type="RefSeq" id="XP_029405438.1">
    <property type="nucleotide sequence ID" value="XM_029549578.2"/>
</dbReference>